<evidence type="ECO:0000256" key="1">
    <source>
        <dbReference type="SAM" id="SignalP"/>
    </source>
</evidence>
<dbReference type="RefSeq" id="WP_102627452.1">
    <property type="nucleotide sequence ID" value="NZ_PDOH01000001.1"/>
</dbReference>
<sequence>MNRCLPVALLGMALAVPLQASDDDFDGLPEGEGRLETYQNCVACHSTAIIRQQNLSRETWDEVLDWMVEEQGMWEMAPEVREAVLDYLAEQFGRE</sequence>
<accession>A0A2N7TPJ6</accession>
<dbReference type="GO" id="GO:0020037">
    <property type="term" value="F:heme binding"/>
    <property type="evidence" value="ECO:0007669"/>
    <property type="project" value="InterPro"/>
</dbReference>
<comment type="caution">
    <text evidence="2">The sequence shown here is derived from an EMBL/GenBank/DDBJ whole genome shotgun (WGS) entry which is preliminary data.</text>
</comment>
<reference evidence="2 3" key="1">
    <citation type="submission" date="2018-01" db="EMBL/GenBank/DDBJ databases">
        <title>Halomonas endophytica sp. nov., isolated from storage liquid in the stems of Populus euphratica.</title>
        <authorList>
            <person name="Chen C."/>
        </authorList>
    </citation>
    <scope>NUCLEOTIDE SEQUENCE [LARGE SCALE GENOMIC DNA]</scope>
    <source>
        <strain evidence="2 3">DSM 26881</strain>
    </source>
</reference>
<gene>
    <name evidence="2" type="ORF">C1H66_08480</name>
</gene>
<dbReference type="SUPFAM" id="SSF46626">
    <property type="entry name" value="Cytochrome c"/>
    <property type="match status" value="1"/>
</dbReference>
<dbReference type="Gene3D" id="1.10.760.10">
    <property type="entry name" value="Cytochrome c-like domain"/>
    <property type="match status" value="1"/>
</dbReference>
<dbReference type="GO" id="GO:0009055">
    <property type="term" value="F:electron transfer activity"/>
    <property type="evidence" value="ECO:0007669"/>
    <property type="project" value="InterPro"/>
</dbReference>
<dbReference type="Proteomes" id="UP000235346">
    <property type="component" value="Unassembled WGS sequence"/>
</dbReference>
<dbReference type="AlphaFoldDB" id="A0A2N7TPJ6"/>
<dbReference type="EMBL" id="PNRE01000036">
    <property type="protein sequence ID" value="PMR70113.1"/>
    <property type="molecule type" value="Genomic_DNA"/>
</dbReference>
<feature type="signal peptide" evidence="1">
    <location>
        <begin position="1"/>
        <end position="20"/>
    </location>
</feature>
<name>A0A2N7TPJ6_9GAMM</name>
<evidence type="ECO:0000313" key="2">
    <source>
        <dbReference type="EMBL" id="PMR70113.1"/>
    </source>
</evidence>
<evidence type="ECO:0008006" key="4">
    <source>
        <dbReference type="Google" id="ProtNLM"/>
    </source>
</evidence>
<keyword evidence="3" id="KW-1185">Reference proteome</keyword>
<feature type="chain" id="PRO_5014905478" description="Cytochrome c" evidence="1">
    <location>
        <begin position="21"/>
        <end position="95"/>
    </location>
</feature>
<protein>
    <recommendedName>
        <fullName evidence="4">Cytochrome c</fullName>
    </recommendedName>
</protein>
<dbReference type="OrthoDB" id="9805828at2"/>
<keyword evidence="1" id="KW-0732">Signal</keyword>
<proteinExistence type="predicted"/>
<organism evidence="2 3">
    <name type="scientific">Halomonas heilongjiangensis</name>
    <dbReference type="NCBI Taxonomy" id="1387883"/>
    <lineage>
        <taxon>Bacteria</taxon>
        <taxon>Pseudomonadati</taxon>
        <taxon>Pseudomonadota</taxon>
        <taxon>Gammaproteobacteria</taxon>
        <taxon>Oceanospirillales</taxon>
        <taxon>Halomonadaceae</taxon>
        <taxon>Halomonas</taxon>
    </lineage>
</organism>
<dbReference type="InterPro" id="IPR036909">
    <property type="entry name" value="Cyt_c-like_dom_sf"/>
</dbReference>
<evidence type="ECO:0000313" key="3">
    <source>
        <dbReference type="Proteomes" id="UP000235346"/>
    </source>
</evidence>